<dbReference type="OrthoDB" id="20589at10239"/>
<dbReference type="RefSeq" id="YP_009113002.1">
    <property type="nucleotide sequence ID" value="NC_026010.1"/>
</dbReference>
<gene>
    <name evidence="2" type="ORF">pSf2_064</name>
</gene>
<accession>A0A0A7NQ57</accession>
<protein>
    <recommendedName>
        <fullName evidence="1">DUF7274 domain-containing protein</fullName>
    </recommendedName>
</protein>
<dbReference type="KEGG" id="vg:22807790"/>
<proteinExistence type="predicted"/>
<reference evidence="3" key="1">
    <citation type="submission" date="2014-10" db="EMBL/GenBank/DDBJ databases">
        <title>Characterization and complete genome sequence of the Shigella flexneri bacteriophage pSf-2.</title>
        <authorList>
            <person name="Jun J.W."/>
            <person name="Park S.C."/>
        </authorList>
    </citation>
    <scope>NUCLEOTIDE SEQUENCE [LARGE SCALE GENOMIC DNA]</scope>
</reference>
<name>A0A0A7NQ57_9CAUD</name>
<sequence>MPRYSNLTQLTRVNGHMIPAKSTHYAMGAKHGVYFKWRGQWNFTAVSNFYMRVPGDDPQSVVENSIGDNKIEVLK</sequence>
<keyword evidence="3" id="KW-1185">Reference proteome</keyword>
<evidence type="ECO:0000259" key="1">
    <source>
        <dbReference type="Pfam" id="PF23939"/>
    </source>
</evidence>
<reference evidence="2 3" key="2">
    <citation type="journal article" date="2016" name="Curr. Microbiol.">
        <title>Isolation and Comparative Genomic Analysis of T1-Like Shigella Bacteriophage pSf-2.</title>
        <authorList>
            <person name="Jun J.W."/>
            <person name="Kim H.J."/>
            <person name="Yun S.K."/>
            <person name="Chai J.Y."/>
            <person name="Lee B.C."/>
            <person name="Park S.C."/>
        </authorList>
    </citation>
    <scope>NUCLEOTIDE SEQUENCE [LARGE SCALE GENOMIC DNA]</scope>
</reference>
<dbReference type="InterPro" id="IPR055698">
    <property type="entry name" value="DUF7274"/>
</dbReference>
<organism evidence="2 3">
    <name type="scientific">Shigella phage pSf-2</name>
    <dbReference type="NCBI Taxonomy" id="1572702"/>
    <lineage>
        <taxon>Viruses</taxon>
        <taxon>Duplodnaviria</taxon>
        <taxon>Heunggongvirae</taxon>
        <taxon>Uroviricota</taxon>
        <taxon>Caudoviricetes</taxon>
        <taxon>Drexlerviridae</taxon>
        <taxon>Tunavirinae</taxon>
        <taxon>Tunavirus</taxon>
        <taxon>Tunavirus PSf2</taxon>
    </lineage>
</organism>
<feature type="domain" description="DUF7274" evidence="1">
    <location>
        <begin position="1"/>
        <end position="75"/>
    </location>
</feature>
<dbReference type="GeneID" id="22807790"/>
<dbReference type="Pfam" id="PF23939">
    <property type="entry name" value="DUF7274"/>
    <property type="match status" value="1"/>
</dbReference>
<dbReference type="Proteomes" id="UP000030926">
    <property type="component" value="Segment"/>
</dbReference>
<dbReference type="EMBL" id="KP085586">
    <property type="protein sequence ID" value="AIZ95089.1"/>
    <property type="molecule type" value="Genomic_DNA"/>
</dbReference>
<evidence type="ECO:0000313" key="2">
    <source>
        <dbReference type="EMBL" id="AIZ95089.1"/>
    </source>
</evidence>
<evidence type="ECO:0000313" key="3">
    <source>
        <dbReference type="Proteomes" id="UP000030926"/>
    </source>
</evidence>